<evidence type="ECO:0000256" key="1">
    <source>
        <dbReference type="SAM" id="MobiDB-lite"/>
    </source>
</evidence>
<dbReference type="EMBL" id="BMGJ01000010">
    <property type="protein sequence ID" value="GGD69765.1"/>
    <property type="molecule type" value="Genomic_DNA"/>
</dbReference>
<dbReference type="InterPro" id="IPR021862">
    <property type="entry name" value="DUF3472"/>
</dbReference>
<dbReference type="PROSITE" id="PS51257">
    <property type="entry name" value="PROKAR_LIPOPROTEIN"/>
    <property type="match status" value="1"/>
</dbReference>
<dbReference type="InterPro" id="IPR000421">
    <property type="entry name" value="FA58C"/>
</dbReference>
<evidence type="ECO:0000259" key="3">
    <source>
        <dbReference type="PROSITE" id="PS50022"/>
    </source>
</evidence>
<dbReference type="PROSITE" id="PS50022">
    <property type="entry name" value="FA58C_3"/>
    <property type="match status" value="3"/>
</dbReference>
<dbReference type="Gene3D" id="2.60.120.260">
    <property type="entry name" value="Galactose-binding domain-like"/>
    <property type="match status" value="3"/>
</dbReference>
<proteinExistence type="predicted"/>
<comment type="caution">
    <text evidence="4">The sequence shown here is derived from an EMBL/GenBank/DDBJ whole genome shotgun (WGS) entry which is preliminary data.</text>
</comment>
<evidence type="ECO:0000313" key="4">
    <source>
        <dbReference type="EMBL" id="GGD69765.1"/>
    </source>
</evidence>
<feature type="region of interest" description="Disordered" evidence="1">
    <location>
        <begin position="27"/>
        <end position="48"/>
    </location>
</feature>
<dbReference type="Proteomes" id="UP000614272">
    <property type="component" value="Unassembled WGS sequence"/>
</dbReference>
<reference evidence="5" key="1">
    <citation type="journal article" date="2019" name="Int. J. Syst. Evol. Microbiol.">
        <title>The Global Catalogue of Microorganisms (GCM) 10K type strain sequencing project: providing services to taxonomists for standard genome sequencing and annotation.</title>
        <authorList>
            <consortium name="The Broad Institute Genomics Platform"/>
            <consortium name="The Broad Institute Genome Sequencing Center for Infectious Disease"/>
            <person name="Wu L."/>
            <person name="Ma J."/>
        </authorList>
    </citation>
    <scope>NUCLEOTIDE SEQUENCE [LARGE SCALE GENOMIC DNA]</scope>
    <source>
        <strain evidence="5">CGMCC 1.12923</strain>
    </source>
</reference>
<feature type="domain" description="F5/8 type C" evidence="3">
    <location>
        <begin position="498"/>
        <end position="652"/>
    </location>
</feature>
<name>A0ABQ1RK93_9ALTE</name>
<feature type="region of interest" description="Disordered" evidence="1">
    <location>
        <begin position="652"/>
        <end position="686"/>
    </location>
</feature>
<dbReference type="Pfam" id="PF11958">
    <property type="entry name" value="DUF3472"/>
    <property type="match status" value="1"/>
</dbReference>
<feature type="region of interest" description="Disordered" evidence="1">
    <location>
        <begin position="276"/>
        <end position="300"/>
    </location>
</feature>
<dbReference type="InterPro" id="IPR008979">
    <property type="entry name" value="Galactose-bd-like_sf"/>
</dbReference>
<gene>
    <name evidence="4" type="ORF">GCM10011357_25990</name>
</gene>
<sequence>MNSKYKLKILISLILSGALAACGGSDDELSNDNNTSTPTPPVSIEPGETDRAASTWLRFGDSFNGDIIMQDVFVPERGLTPYTYYSVLNWNAGMDGGGYAGIQDHPDGRNFIFSLWDPSNGEEITAEFQGEGTQVETFGGEGTGLKSMNFDLGWEANKWYTLAARVWHTREDGHSHFAFWSQDKATGEWTHLVTMNYPMPYIVFSSETGSFVEDWLGTGNHERTAIFNNGRKRHMDGTWEAFTSADYEVVQEEATTEYNENYSFESNYDYYRMTTGGTSGVENGDDPQEPTGELARPYSKVSPVYPSSSVSLSFATSSSLEWTVDDSEVPQFSYKVVSGGKVLAEGVDPQTHSVTFDAIDAEAEIELHIENILGKTSVYKVLPGAEQFTQEDSVNVATEAELLERNEAVTIESIAAGESKLYQVMALDASRIMEVALTGDEGDADIYVMEDAQPTPDQYDCVGLSGVANETCRLPVSVREPTPFNILVTARTDVQCLTLSTTQDGEPGWIPGSNYIYNSDSETADGNGLGNAFDGDNDTIWHTIWGDGAPTYPHTVTIDLRESYEINRMRYLPRQDGGVNGTIVGYELYFSDDPDSYPSEPQIVGTWEDNQDEKLERFEPISARFIKFVATEERGGNVWASAAEIKFGFDDGTVVDEDSDTGNDDEQETGGICSPDSGQDGGDGHQNVDVVTTLLDNSTLDYSTTSGSQAGHELFFAFDGQTGDAGHWHTPWSGIPAYPHDVVIDLGQTYDVNRFDYTPRTGGGNGTIVEYELYVSDNQDDFGEPVAQGAWEGTPDVKSVTFRDKPGQFVKFVALAERSGGEWAAASEFNVGVNMSVKVDNSTVSYSTTSGSQEGYELLYAFDGITGGDGHWHTPWNGLPSYPHEVVVDLGSSEQVVGFEYTPRPGAGNGTVVEYEVYVSDDDSDFGEAVRIGTWAANDDTKTAAFEPKAGRYIKFIATREQGDGAWASASEFGIRINP</sequence>
<feature type="domain" description="F5/8 type C" evidence="3">
    <location>
        <begin position="687"/>
        <end position="791"/>
    </location>
</feature>
<protein>
    <recommendedName>
        <fullName evidence="3">F5/8 type C domain-containing protein</fullName>
    </recommendedName>
</protein>
<dbReference type="Gene3D" id="2.60.120.380">
    <property type="match status" value="1"/>
</dbReference>
<feature type="domain" description="F5/8 type C" evidence="3">
    <location>
        <begin position="826"/>
        <end position="979"/>
    </location>
</feature>
<dbReference type="SUPFAM" id="SSF49785">
    <property type="entry name" value="Galactose-binding domain-like"/>
    <property type="match status" value="3"/>
</dbReference>
<keyword evidence="2" id="KW-0732">Signal</keyword>
<evidence type="ECO:0000313" key="5">
    <source>
        <dbReference type="Proteomes" id="UP000614272"/>
    </source>
</evidence>
<dbReference type="Pfam" id="PF00754">
    <property type="entry name" value="F5_F8_type_C"/>
    <property type="match status" value="3"/>
</dbReference>
<organism evidence="4 5">
    <name type="scientific">Lacimicrobium alkaliphilum</name>
    <dbReference type="NCBI Taxonomy" id="1526571"/>
    <lineage>
        <taxon>Bacteria</taxon>
        <taxon>Pseudomonadati</taxon>
        <taxon>Pseudomonadota</taxon>
        <taxon>Gammaproteobacteria</taxon>
        <taxon>Alteromonadales</taxon>
        <taxon>Alteromonadaceae</taxon>
        <taxon>Lacimicrobium</taxon>
    </lineage>
</organism>
<keyword evidence="5" id="KW-1185">Reference proteome</keyword>
<feature type="chain" id="PRO_5045826263" description="F5/8 type C domain-containing protein" evidence="2">
    <location>
        <begin position="21"/>
        <end position="979"/>
    </location>
</feature>
<feature type="compositionally biased region" description="Acidic residues" evidence="1">
    <location>
        <begin position="653"/>
        <end position="668"/>
    </location>
</feature>
<evidence type="ECO:0000256" key="2">
    <source>
        <dbReference type="SAM" id="SignalP"/>
    </source>
</evidence>
<dbReference type="RefSeq" id="WP_099035255.1">
    <property type="nucleotide sequence ID" value="NZ_BMGJ01000010.1"/>
</dbReference>
<accession>A0ABQ1RK93</accession>
<feature type="signal peptide" evidence="2">
    <location>
        <begin position="1"/>
        <end position="20"/>
    </location>
</feature>